<protein>
    <recommendedName>
        <fullName evidence="2">MIF4G domain-containing protein</fullName>
    </recommendedName>
</protein>
<dbReference type="EMBL" id="MN740643">
    <property type="protein sequence ID" value="QHS79458.1"/>
    <property type="molecule type" value="Genomic_DNA"/>
</dbReference>
<dbReference type="Gene3D" id="1.25.40.180">
    <property type="match status" value="1"/>
</dbReference>
<evidence type="ECO:0000313" key="1">
    <source>
        <dbReference type="EMBL" id="QHS79458.1"/>
    </source>
</evidence>
<evidence type="ECO:0008006" key="2">
    <source>
        <dbReference type="Google" id="ProtNLM"/>
    </source>
</evidence>
<proteinExistence type="predicted"/>
<sequence length="298" mass="34252">MSLTVAQVYEVRFGDKLSLPKIVQDNIARLRITPVAFKPFRPPTRAAPRTRAQPDNWRENVLVEAVRRVKERDDPEYDEVFSSLNKIAPRTLDKMSEKIVVNIKKRDEIFRLRVTTLLFDVAITQSSYCVLMADCATKIVGDIPEIREDLAAQTTMFPKLYNMTETLTYPLMSDPKYAEKVVDWMKLKDKRRGYAKFITQLFVRGLVEEEVVLTCLKQVIDDLGDTARQEKTEQTEENTTQFVDFLFESSKALPATALLLKNTVCESVKGLIALPRTDLPSLCMRSRFKMEDILKCVQ</sequence>
<dbReference type="InterPro" id="IPR016024">
    <property type="entry name" value="ARM-type_fold"/>
</dbReference>
<reference evidence="1" key="1">
    <citation type="journal article" date="2020" name="Nature">
        <title>Giant virus diversity and host interactions through global metagenomics.</title>
        <authorList>
            <person name="Schulz F."/>
            <person name="Roux S."/>
            <person name="Paez-Espino D."/>
            <person name="Jungbluth S."/>
            <person name="Walsh D.A."/>
            <person name="Denef V.J."/>
            <person name="McMahon K.D."/>
            <person name="Konstantinidis K.T."/>
            <person name="Eloe-Fadrosh E.A."/>
            <person name="Kyrpides N.C."/>
            <person name="Woyke T."/>
        </authorList>
    </citation>
    <scope>NUCLEOTIDE SEQUENCE</scope>
    <source>
        <strain evidence="1">GVMAG-S-1035237-23</strain>
    </source>
</reference>
<dbReference type="AlphaFoldDB" id="A0A6C0AI74"/>
<dbReference type="SUPFAM" id="SSF48371">
    <property type="entry name" value="ARM repeat"/>
    <property type="match status" value="1"/>
</dbReference>
<organism evidence="1">
    <name type="scientific">viral metagenome</name>
    <dbReference type="NCBI Taxonomy" id="1070528"/>
    <lineage>
        <taxon>unclassified sequences</taxon>
        <taxon>metagenomes</taxon>
        <taxon>organismal metagenomes</taxon>
    </lineage>
</organism>
<name>A0A6C0AI74_9ZZZZ</name>
<accession>A0A6C0AI74</accession>